<evidence type="ECO:0000256" key="4">
    <source>
        <dbReference type="PROSITE-ProRule" id="PRU00221"/>
    </source>
</evidence>
<comment type="subunit">
    <text evidence="5">Component of the RIX1 complex, composed of IPI1, RIX1/IPI2 and IPI3 in a 1:2:2 stoichiometry. The complex interacts (via RIX1) with MDN1 (via its hexameric AAA ATPase ring) and the pre-60S ribosome particles.</text>
</comment>
<dbReference type="InterPro" id="IPR015943">
    <property type="entry name" value="WD40/YVTN_repeat-like_dom_sf"/>
</dbReference>
<evidence type="ECO:0000256" key="5">
    <source>
        <dbReference type="RuleBase" id="RU369067"/>
    </source>
</evidence>
<keyword evidence="9" id="KW-1185">Reference proteome</keyword>
<keyword evidence="6" id="KW-0175">Coiled coil</keyword>
<dbReference type="AlphaFoldDB" id="A0AAD5URG1"/>
<gene>
    <name evidence="8" type="ORF">NLI96_g11667</name>
</gene>
<evidence type="ECO:0000256" key="3">
    <source>
        <dbReference type="ARBA" id="ARBA00022737"/>
    </source>
</evidence>
<sequence>MNVYNFQKIPSGIMFNAWDAHYRQVNVLRFTVDGQALVSGSEDSGVGVWSMSSLLDNASQNDLVSPYASLSDHTLPVTDIICGIGVFPFCRILTASVDHSVKLWDLSSRALLTTFQFPRPITTVAWDITERVFFAASDDGSIHQVNLFRQRRDKFGREAVGGAGSADVVRVNEEDEQAAKRRLISVGEPVASLAISLSSSLLLVGTTTGIIQVFDIASHQPLRSITTHKGFSITYISTMLKPPDLVGHISLNLNGGGATDPRDTIPVRPVVAFQRMRDPKAREAHEVAMMLPIPPSKPPTSFFSYSMDELVRDQVTFVQPSSSQSEPSGASLQTRVGELEAEVTKLREQLVKAKTINDTMWETVVHKVIVGGQNKDRSKEDDMMQTDSEEDEGRSHKKSRT</sequence>
<dbReference type="GO" id="GO:0120330">
    <property type="term" value="C:rixosome complex"/>
    <property type="evidence" value="ECO:0007669"/>
    <property type="project" value="UniProtKB-UniRule"/>
</dbReference>
<evidence type="ECO:0000256" key="2">
    <source>
        <dbReference type="ARBA" id="ARBA00022574"/>
    </source>
</evidence>
<protein>
    <recommendedName>
        <fullName evidence="5">Pre-rRNA-processing protein IPI3</fullName>
    </recommendedName>
</protein>
<dbReference type="InterPro" id="IPR036322">
    <property type="entry name" value="WD40_repeat_dom_sf"/>
</dbReference>
<evidence type="ECO:0000313" key="9">
    <source>
        <dbReference type="Proteomes" id="UP001212997"/>
    </source>
</evidence>
<comment type="function">
    <text evidence="5">Component of the RIX1 complex required for processing of ITS2 sequences from 35S pre-rRNA.</text>
</comment>
<dbReference type="PROSITE" id="PS50082">
    <property type="entry name" value="WD_REPEATS_2"/>
    <property type="match status" value="2"/>
</dbReference>
<comment type="subcellular location">
    <subcellularLocation>
        <location evidence="5">Nucleus</location>
    </subcellularLocation>
</comment>
<evidence type="ECO:0000256" key="1">
    <source>
        <dbReference type="ARBA" id="ARBA00010143"/>
    </source>
</evidence>
<evidence type="ECO:0000256" key="6">
    <source>
        <dbReference type="SAM" id="Coils"/>
    </source>
</evidence>
<dbReference type="InterPro" id="IPR045227">
    <property type="entry name" value="WDR18/Ipi3/RID3"/>
</dbReference>
<dbReference type="InterPro" id="IPR001680">
    <property type="entry name" value="WD40_rpt"/>
</dbReference>
<feature type="repeat" description="WD" evidence="4">
    <location>
        <begin position="18"/>
        <end position="53"/>
    </location>
</feature>
<dbReference type="Gene3D" id="2.130.10.10">
    <property type="entry name" value="YVTN repeat-like/Quinoprotein amine dehydrogenase"/>
    <property type="match status" value="2"/>
</dbReference>
<dbReference type="GO" id="GO:0005656">
    <property type="term" value="C:nuclear pre-replicative complex"/>
    <property type="evidence" value="ECO:0007669"/>
    <property type="project" value="TreeGrafter"/>
</dbReference>
<dbReference type="Proteomes" id="UP001212997">
    <property type="component" value="Unassembled WGS sequence"/>
</dbReference>
<keyword evidence="3" id="KW-0677">Repeat</keyword>
<reference evidence="8" key="1">
    <citation type="submission" date="2022-07" db="EMBL/GenBank/DDBJ databases">
        <title>Genome Sequence of Physisporinus lineatus.</title>
        <authorList>
            <person name="Buettner E."/>
        </authorList>
    </citation>
    <scope>NUCLEOTIDE SEQUENCE</scope>
    <source>
        <strain evidence="8">VT162</strain>
    </source>
</reference>
<feature type="repeat" description="WD" evidence="4">
    <location>
        <begin position="92"/>
        <end position="114"/>
    </location>
</feature>
<keyword evidence="2 4" id="KW-0853">WD repeat</keyword>
<feature type="compositionally biased region" description="Acidic residues" evidence="7">
    <location>
        <begin position="383"/>
        <end position="392"/>
    </location>
</feature>
<organism evidence="8 9">
    <name type="scientific">Meripilus lineatus</name>
    <dbReference type="NCBI Taxonomy" id="2056292"/>
    <lineage>
        <taxon>Eukaryota</taxon>
        <taxon>Fungi</taxon>
        <taxon>Dikarya</taxon>
        <taxon>Basidiomycota</taxon>
        <taxon>Agaricomycotina</taxon>
        <taxon>Agaricomycetes</taxon>
        <taxon>Polyporales</taxon>
        <taxon>Meripilaceae</taxon>
        <taxon>Meripilus</taxon>
    </lineage>
</organism>
<dbReference type="Pfam" id="PF00400">
    <property type="entry name" value="WD40"/>
    <property type="match status" value="3"/>
</dbReference>
<dbReference type="GO" id="GO:0006364">
    <property type="term" value="P:rRNA processing"/>
    <property type="evidence" value="ECO:0007669"/>
    <property type="project" value="UniProtKB-UniRule"/>
</dbReference>
<dbReference type="PROSITE" id="PS50294">
    <property type="entry name" value="WD_REPEATS_REGION"/>
    <property type="match status" value="1"/>
</dbReference>
<name>A0AAD5URG1_9APHY</name>
<keyword evidence="5" id="KW-0698">rRNA processing</keyword>
<dbReference type="PANTHER" id="PTHR18763">
    <property type="entry name" value="WD-REPEAT PROTEIN 18"/>
    <property type="match status" value="1"/>
</dbReference>
<dbReference type="EMBL" id="JANAWD010000814">
    <property type="protein sequence ID" value="KAJ3475698.1"/>
    <property type="molecule type" value="Genomic_DNA"/>
</dbReference>
<comment type="caution">
    <text evidence="8">The sequence shown here is derived from an EMBL/GenBank/DDBJ whole genome shotgun (WGS) entry which is preliminary data.</text>
</comment>
<keyword evidence="5" id="KW-0539">Nucleus</keyword>
<comment type="similarity">
    <text evidence="1 5">Belongs to the WD repeat IPI3/WDR18 family.</text>
</comment>
<evidence type="ECO:0000256" key="7">
    <source>
        <dbReference type="SAM" id="MobiDB-lite"/>
    </source>
</evidence>
<feature type="region of interest" description="Disordered" evidence="7">
    <location>
        <begin position="370"/>
        <end position="401"/>
    </location>
</feature>
<dbReference type="GO" id="GO:0006261">
    <property type="term" value="P:DNA-templated DNA replication"/>
    <property type="evidence" value="ECO:0007669"/>
    <property type="project" value="TreeGrafter"/>
</dbReference>
<dbReference type="SMART" id="SM00320">
    <property type="entry name" value="WD40"/>
    <property type="match status" value="4"/>
</dbReference>
<dbReference type="PANTHER" id="PTHR18763:SF0">
    <property type="entry name" value="WD REPEAT-CONTAINING PROTEIN 18"/>
    <property type="match status" value="1"/>
</dbReference>
<evidence type="ECO:0000313" key="8">
    <source>
        <dbReference type="EMBL" id="KAJ3475698.1"/>
    </source>
</evidence>
<accession>A0AAD5URG1</accession>
<proteinExistence type="inferred from homology"/>
<feature type="coiled-coil region" evidence="6">
    <location>
        <begin position="329"/>
        <end position="356"/>
    </location>
</feature>
<dbReference type="SUPFAM" id="SSF50978">
    <property type="entry name" value="WD40 repeat-like"/>
    <property type="match status" value="1"/>
</dbReference>